<dbReference type="Proteomes" id="UP000887578">
    <property type="component" value="Unplaced"/>
</dbReference>
<name>A0A914PLA8_9BILA</name>
<organism evidence="1 2">
    <name type="scientific">Panagrolaimus davidi</name>
    <dbReference type="NCBI Taxonomy" id="227884"/>
    <lineage>
        <taxon>Eukaryota</taxon>
        <taxon>Metazoa</taxon>
        <taxon>Ecdysozoa</taxon>
        <taxon>Nematoda</taxon>
        <taxon>Chromadorea</taxon>
        <taxon>Rhabditida</taxon>
        <taxon>Tylenchina</taxon>
        <taxon>Panagrolaimomorpha</taxon>
        <taxon>Panagrolaimoidea</taxon>
        <taxon>Panagrolaimidae</taxon>
        <taxon>Panagrolaimus</taxon>
    </lineage>
</organism>
<dbReference type="Gene3D" id="3.30.710.10">
    <property type="entry name" value="Potassium Channel Kv1.1, Chain A"/>
    <property type="match status" value="1"/>
</dbReference>
<sequence length="206" mass="24115">MYTLRSSIDQKEFKIDQKVINASTLLKNICEITDINQPIVIKCPSQSLDIYIKFINHCDELSVIHDKKFEDDLYKEYGDEKLVSIANELSILDSDFVFDSIADLFLDRIKEMKWQNIKGYLEVEDDFTLNERKLLEENRIEYLLSIDFGEIKFPFAETSFITLQNKLYTPLNALLSRIIQRSDSTTSFNLSVINKTIKNENDRHPI</sequence>
<dbReference type="AlphaFoldDB" id="A0A914PLA8"/>
<reference evidence="2" key="1">
    <citation type="submission" date="2022-11" db="UniProtKB">
        <authorList>
            <consortium name="WormBaseParasite"/>
        </authorList>
    </citation>
    <scope>IDENTIFICATION</scope>
</reference>
<protein>
    <submittedName>
        <fullName evidence="2">Uncharacterized protein</fullName>
    </submittedName>
</protein>
<dbReference type="WBParaSite" id="PDA_v2.g18748.t1">
    <property type="protein sequence ID" value="PDA_v2.g18748.t1"/>
    <property type="gene ID" value="PDA_v2.g18748"/>
</dbReference>
<proteinExistence type="predicted"/>
<evidence type="ECO:0000313" key="1">
    <source>
        <dbReference type="Proteomes" id="UP000887578"/>
    </source>
</evidence>
<keyword evidence="1" id="KW-1185">Reference proteome</keyword>
<evidence type="ECO:0000313" key="2">
    <source>
        <dbReference type="WBParaSite" id="PDA_v2.g18748.t1"/>
    </source>
</evidence>
<dbReference type="InterPro" id="IPR011333">
    <property type="entry name" value="SKP1/BTB/POZ_sf"/>
</dbReference>
<accession>A0A914PLA8</accession>